<feature type="domain" description="VOC" evidence="1">
    <location>
        <begin position="8"/>
        <end position="128"/>
    </location>
</feature>
<dbReference type="RefSeq" id="WP_143938132.1">
    <property type="nucleotide sequence ID" value="NZ_VKKG01000003.1"/>
</dbReference>
<dbReference type="Pfam" id="PF00903">
    <property type="entry name" value="Glyoxalase"/>
    <property type="match status" value="1"/>
</dbReference>
<evidence type="ECO:0000313" key="2">
    <source>
        <dbReference type="EMBL" id="TRY18156.1"/>
    </source>
</evidence>
<proteinExistence type="predicted"/>
<dbReference type="AlphaFoldDB" id="A0A553K0C3"/>
<dbReference type="PANTHER" id="PTHR21366">
    <property type="entry name" value="GLYOXALASE FAMILY PROTEIN"/>
    <property type="match status" value="1"/>
</dbReference>
<keyword evidence="3" id="KW-1185">Reference proteome</keyword>
<comment type="caution">
    <text evidence="2">The sequence shown here is derived from an EMBL/GenBank/DDBJ whole genome shotgun (WGS) entry which is preliminary data.</text>
</comment>
<evidence type="ECO:0000259" key="1">
    <source>
        <dbReference type="PROSITE" id="PS51819"/>
    </source>
</evidence>
<dbReference type="EMBL" id="VKKG01000003">
    <property type="protein sequence ID" value="TRY18156.1"/>
    <property type="molecule type" value="Genomic_DNA"/>
</dbReference>
<dbReference type="InterPro" id="IPR037523">
    <property type="entry name" value="VOC_core"/>
</dbReference>
<reference evidence="2 3" key="1">
    <citation type="submission" date="2019-07" db="EMBL/GenBank/DDBJ databases">
        <authorList>
            <person name="Zhou L.-Y."/>
        </authorList>
    </citation>
    <scope>NUCLEOTIDE SEQUENCE [LARGE SCALE GENOMIC DNA]</scope>
    <source>
        <strain evidence="2 3">YIM 101269</strain>
    </source>
</reference>
<evidence type="ECO:0000313" key="3">
    <source>
        <dbReference type="Proteomes" id="UP000317638"/>
    </source>
</evidence>
<dbReference type="InterPro" id="IPR050383">
    <property type="entry name" value="GlyoxalaseI/FosfomycinResist"/>
</dbReference>
<name>A0A553K0C3_9ACTN</name>
<dbReference type="PANTHER" id="PTHR21366:SF31">
    <property type="entry name" value="METALLOTHIOL TRANSFERASE FOSB"/>
    <property type="match status" value="1"/>
</dbReference>
<dbReference type="PROSITE" id="PS51819">
    <property type="entry name" value="VOC"/>
    <property type="match status" value="1"/>
</dbReference>
<dbReference type="InterPro" id="IPR029068">
    <property type="entry name" value="Glyas_Bleomycin-R_OHBP_Dase"/>
</dbReference>
<organism evidence="2 3">
    <name type="scientific">Tessaracoccus rhinocerotis</name>
    <dbReference type="NCBI Taxonomy" id="1689449"/>
    <lineage>
        <taxon>Bacteria</taxon>
        <taxon>Bacillati</taxon>
        <taxon>Actinomycetota</taxon>
        <taxon>Actinomycetes</taxon>
        <taxon>Propionibacteriales</taxon>
        <taxon>Propionibacteriaceae</taxon>
        <taxon>Tessaracoccus</taxon>
    </lineage>
</organism>
<dbReference type="InterPro" id="IPR004360">
    <property type="entry name" value="Glyas_Fos-R_dOase_dom"/>
</dbReference>
<dbReference type="Gene3D" id="3.10.180.10">
    <property type="entry name" value="2,3-Dihydroxybiphenyl 1,2-Dioxygenase, domain 1"/>
    <property type="match status" value="1"/>
</dbReference>
<protein>
    <submittedName>
        <fullName evidence="2">VOC family protein</fullName>
    </submittedName>
</protein>
<gene>
    <name evidence="2" type="ORF">FOJ82_08870</name>
</gene>
<dbReference type="Proteomes" id="UP000317638">
    <property type="component" value="Unassembled WGS sequence"/>
</dbReference>
<dbReference type="SUPFAM" id="SSF54593">
    <property type="entry name" value="Glyoxalase/Bleomycin resistance protein/Dihydroxybiphenyl dioxygenase"/>
    <property type="match status" value="1"/>
</dbReference>
<sequence>MTEPEIHGIHHVTLTVTDVGAAAEWFNRVLGFRLLTRLEHNGLDKALSKRGSVMVTFINHGDADPAGFDERRVGLDHLSFAVTDAELDAWGERLDQLGVTRSPAANGLSGRLIAFRGPDDIALEFYTLPAERGQ</sequence>
<dbReference type="OrthoDB" id="317332at2"/>
<accession>A0A553K0C3</accession>